<dbReference type="Gene3D" id="3.30.450.20">
    <property type="entry name" value="PAS domain"/>
    <property type="match status" value="1"/>
</dbReference>
<feature type="domain" description="PAS" evidence="24">
    <location>
        <begin position="130"/>
        <end position="199"/>
    </location>
</feature>
<dbReference type="SMART" id="SM00911">
    <property type="entry name" value="HWE_HK"/>
    <property type="match status" value="1"/>
</dbReference>
<dbReference type="InterPro" id="IPR011102">
    <property type="entry name" value="Sig_transdc_His_kinase_HWE"/>
</dbReference>
<evidence type="ECO:0000256" key="19">
    <source>
        <dbReference type="ARBA" id="ARBA00023026"/>
    </source>
</evidence>
<keyword evidence="14" id="KW-0418">Kinase</keyword>
<dbReference type="InterPro" id="IPR013767">
    <property type="entry name" value="PAS_fold"/>
</dbReference>
<keyword evidence="8" id="KW-0285">Flavoprotein</keyword>
<evidence type="ECO:0000256" key="5">
    <source>
        <dbReference type="ARBA" id="ARBA00022543"/>
    </source>
</evidence>
<evidence type="ECO:0000256" key="9">
    <source>
        <dbReference type="ARBA" id="ARBA00022643"/>
    </source>
</evidence>
<dbReference type="CDD" id="cd00130">
    <property type="entry name" value="PAS"/>
    <property type="match status" value="1"/>
</dbReference>
<keyword evidence="27" id="KW-1185">Reference proteome</keyword>
<dbReference type="Proteomes" id="UP000289946">
    <property type="component" value="Unassembled WGS sequence"/>
</dbReference>
<evidence type="ECO:0000256" key="8">
    <source>
        <dbReference type="ARBA" id="ARBA00022630"/>
    </source>
</evidence>
<evidence type="ECO:0000256" key="12">
    <source>
        <dbReference type="ARBA" id="ARBA00022737"/>
    </source>
</evidence>
<keyword evidence="15" id="KW-0067">ATP-binding</keyword>
<gene>
    <name evidence="26" type="ORF">EAS62_15675</name>
</gene>
<keyword evidence="22" id="KW-0175">Coiled coil</keyword>
<keyword evidence="13" id="KW-0547">Nucleotide-binding</keyword>
<evidence type="ECO:0000256" key="15">
    <source>
        <dbReference type="ARBA" id="ARBA00022840"/>
    </source>
</evidence>
<evidence type="ECO:0000256" key="22">
    <source>
        <dbReference type="SAM" id="Coils"/>
    </source>
</evidence>
<comment type="catalytic activity">
    <reaction evidence="1">
        <text>ATP + protein L-histidine = ADP + protein N-phospho-L-histidine.</text>
        <dbReference type="EC" id="2.7.13.3"/>
    </reaction>
</comment>
<dbReference type="InterPro" id="IPR038318">
    <property type="entry name" value="KdpD_sf"/>
</dbReference>
<keyword evidence="12" id="KW-0677">Repeat</keyword>
<keyword evidence="21" id="KW-0675">Receptor</keyword>
<evidence type="ECO:0000256" key="3">
    <source>
        <dbReference type="ARBA" id="ARBA00012438"/>
    </source>
</evidence>
<evidence type="ECO:0000256" key="1">
    <source>
        <dbReference type="ARBA" id="ARBA00000085"/>
    </source>
</evidence>
<feature type="transmembrane region" description="Helical" evidence="23">
    <location>
        <begin position="94"/>
        <end position="120"/>
    </location>
</feature>
<organism evidence="26 27">
    <name type="scientific">Bradyrhizobium zhanjiangense</name>
    <dbReference type="NCBI Taxonomy" id="1325107"/>
    <lineage>
        <taxon>Bacteria</taxon>
        <taxon>Pseudomonadati</taxon>
        <taxon>Pseudomonadota</taxon>
        <taxon>Alphaproteobacteria</taxon>
        <taxon>Hyphomicrobiales</taxon>
        <taxon>Nitrobacteraceae</taxon>
        <taxon>Bradyrhizobium</taxon>
    </lineage>
</organism>
<dbReference type="PROSITE" id="PS50113">
    <property type="entry name" value="PAC"/>
    <property type="match status" value="1"/>
</dbReference>
<evidence type="ECO:0000256" key="7">
    <source>
        <dbReference type="ARBA" id="ARBA00022606"/>
    </source>
</evidence>
<evidence type="ECO:0000256" key="16">
    <source>
        <dbReference type="ARBA" id="ARBA00022989"/>
    </source>
</evidence>
<comment type="caution">
    <text evidence="26">The sequence shown here is derived from an EMBL/GenBank/DDBJ whole genome shotgun (WGS) entry which is preliminary data.</text>
</comment>
<evidence type="ECO:0000256" key="2">
    <source>
        <dbReference type="ARBA" id="ARBA00004141"/>
    </source>
</evidence>
<evidence type="ECO:0000256" key="13">
    <source>
        <dbReference type="ARBA" id="ARBA00022741"/>
    </source>
</evidence>
<dbReference type="PANTHER" id="PTHR41523:SF8">
    <property type="entry name" value="ETHYLENE RESPONSE SENSOR PROTEIN"/>
    <property type="match status" value="1"/>
</dbReference>
<dbReference type="PROSITE" id="PS50112">
    <property type="entry name" value="PAS"/>
    <property type="match status" value="1"/>
</dbReference>
<name>A0ABY0DL36_9BRAD</name>
<keyword evidence="18" id="KW-0902">Two-component regulatory system</keyword>
<dbReference type="Pfam" id="PF00989">
    <property type="entry name" value="PAS"/>
    <property type="match status" value="1"/>
</dbReference>
<dbReference type="Pfam" id="PF13493">
    <property type="entry name" value="DUF4118"/>
    <property type="match status" value="1"/>
</dbReference>
<proteinExistence type="predicted"/>
<feature type="transmembrane region" description="Helical" evidence="23">
    <location>
        <begin position="56"/>
        <end position="88"/>
    </location>
</feature>
<dbReference type="InterPro" id="IPR001610">
    <property type="entry name" value="PAC"/>
</dbReference>
<dbReference type="Gene3D" id="1.20.120.620">
    <property type="entry name" value="Backbone structure of the membrane domain of e. Coli histidine kinase receptor kdpd"/>
    <property type="match status" value="1"/>
</dbReference>
<dbReference type="InterPro" id="IPR000014">
    <property type="entry name" value="PAS"/>
</dbReference>
<reference evidence="26 27" key="1">
    <citation type="submission" date="2018-10" db="EMBL/GenBank/DDBJ databases">
        <title>Bradyrhizobium sp. nov., isolated from effective nodules of peanut in China.</title>
        <authorList>
            <person name="Li Y."/>
        </authorList>
    </citation>
    <scope>NUCLEOTIDE SEQUENCE [LARGE SCALE GENOMIC DNA]</scope>
    <source>
        <strain evidence="26 27">CCBAU 51781</strain>
    </source>
</reference>
<evidence type="ECO:0000256" key="17">
    <source>
        <dbReference type="ARBA" id="ARBA00022991"/>
    </source>
</evidence>
<dbReference type="SMART" id="SM00086">
    <property type="entry name" value="PAC"/>
    <property type="match status" value="1"/>
</dbReference>
<protein>
    <recommendedName>
        <fullName evidence="4">Blue-light-activated histidine kinase</fullName>
        <ecNumber evidence="3">2.7.13.3</ecNumber>
    </recommendedName>
</protein>
<keyword evidence="9" id="KW-0288">FMN</keyword>
<comment type="subcellular location">
    <subcellularLocation>
        <location evidence="2">Membrane</location>
        <topology evidence="2">Multi-pass membrane protein</topology>
    </subcellularLocation>
</comment>
<dbReference type="Gene3D" id="3.30.565.10">
    <property type="entry name" value="Histidine kinase-like ATPase, C-terminal domain"/>
    <property type="match status" value="1"/>
</dbReference>
<accession>A0ABY0DL36</accession>
<evidence type="ECO:0000313" key="26">
    <source>
        <dbReference type="EMBL" id="RXG94975.1"/>
    </source>
</evidence>
<evidence type="ECO:0000256" key="21">
    <source>
        <dbReference type="ARBA" id="ARBA00023170"/>
    </source>
</evidence>
<feature type="domain" description="PAC" evidence="25">
    <location>
        <begin position="207"/>
        <end position="257"/>
    </location>
</feature>
<keyword evidence="10" id="KW-0808">Transferase</keyword>
<keyword evidence="5" id="KW-0600">Photoreceptor protein</keyword>
<keyword evidence="17" id="KW-0157">Chromophore</keyword>
<sequence length="463" mass="49846">MPFTASQREAGIVRVLRRLHHEPTAAYGASIMAVGVATLARVALEGHVVAGVAFITFYPAIILATFLCGLGPGLLAIVLSAVAAWSLFLPPDHAITGTAAVSLVVFLVVSGFMVALIVFLNDALERVLAREEEVRTLIEASPNGVIVVDDQGKIRLLNASAEKLFGYQRNELLGQSVEVLVPDRLASAHKALRSVYMKTPEARPMGANLDLNARRKDGTEVPVEVGLSPLRRDGKRVVIASLADLSERKKAAEEQRVLMSEMRHRTQNLFSVISAIVRNSLSANRPTTEVRDLLLSRLQSLARAHSMLADAAWQGAPLNEIVRRELKPFTDRAEIKGCDIAVGSSAAQNFALIVHELATNATKHGALSVPGGRVAIEGKIERSDLEEDVFSFRWRESGGPPVAMPARHGFGSTVLLEVAKGLGKPALDYKPEGLSYELLVSLSAIRGTTPASQADPSCPEDRM</sequence>
<evidence type="ECO:0000256" key="4">
    <source>
        <dbReference type="ARBA" id="ARBA00021740"/>
    </source>
</evidence>
<evidence type="ECO:0000256" key="6">
    <source>
        <dbReference type="ARBA" id="ARBA00022553"/>
    </source>
</evidence>
<evidence type="ECO:0000259" key="24">
    <source>
        <dbReference type="PROSITE" id="PS50112"/>
    </source>
</evidence>
<keyword evidence="20 23" id="KW-0472">Membrane</keyword>
<evidence type="ECO:0000313" key="27">
    <source>
        <dbReference type="Proteomes" id="UP000289946"/>
    </source>
</evidence>
<keyword evidence="6" id="KW-0597">Phosphoprotein</keyword>
<dbReference type="NCBIfam" id="TIGR00229">
    <property type="entry name" value="sensory_box"/>
    <property type="match status" value="1"/>
</dbReference>
<dbReference type="InterPro" id="IPR035965">
    <property type="entry name" value="PAS-like_dom_sf"/>
</dbReference>
<dbReference type="Pfam" id="PF07536">
    <property type="entry name" value="HWE_HK"/>
    <property type="match status" value="1"/>
</dbReference>
<feature type="coiled-coil region" evidence="22">
    <location>
        <begin position="235"/>
        <end position="262"/>
    </location>
</feature>
<keyword evidence="7" id="KW-0716">Sensory transduction</keyword>
<keyword evidence="19" id="KW-0843">Virulence</keyword>
<evidence type="ECO:0000256" key="23">
    <source>
        <dbReference type="SAM" id="Phobius"/>
    </source>
</evidence>
<dbReference type="PANTHER" id="PTHR41523">
    <property type="entry name" value="TWO-COMPONENT SYSTEM SENSOR PROTEIN"/>
    <property type="match status" value="1"/>
</dbReference>
<dbReference type="EMBL" id="RDRA01000008">
    <property type="protein sequence ID" value="RXG94975.1"/>
    <property type="molecule type" value="Genomic_DNA"/>
</dbReference>
<dbReference type="InterPro" id="IPR036890">
    <property type="entry name" value="HATPase_C_sf"/>
</dbReference>
<evidence type="ECO:0000256" key="20">
    <source>
        <dbReference type="ARBA" id="ARBA00023136"/>
    </source>
</evidence>
<keyword evidence="16 23" id="KW-1133">Transmembrane helix</keyword>
<dbReference type="InterPro" id="IPR025201">
    <property type="entry name" value="KdpD_TM"/>
</dbReference>
<evidence type="ECO:0000256" key="18">
    <source>
        <dbReference type="ARBA" id="ARBA00023012"/>
    </source>
</evidence>
<dbReference type="RefSeq" id="WP_128939906.1">
    <property type="nucleotide sequence ID" value="NZ_RDRA01000008.1"/>
</dbReference>
<evidence type="ECO:0000256" key="10">
    <source>
        <dbReference type="ARBA" id="ARBA00022679"/>
    </source>
</evidence>
<evidence type="ECO:0000256" key="14">
    <source>
        <dbReference type="ARBA" id="ARBA00022777"/>
    </source>
</evidence>
<dbReference type="SMART" id="SM00091">
    <property type="entry name" value="PAS"/>
    <property type="match status" value="1"/>
</dbReference>
<evidence type="ECO:0000259" key="25">
    <source>
        <dbReference type="PROSITE" id="PS50113"/>
    </source>
</evidence>
<dbReference type="SUPFAM" id="SSF55785">
    <property type="entry name" value="PYP-like sensor domain (PAS domain)"/>
    <property type="match status" value="1"/>
</dbReference>
<dbReference type="InterPro" id="IPR000700">
    <property type="entry name" value="PAS-assoc_C"/>
</dbReference>
<dbReference type="EC" id="2.7.13.3" evidence="3"/>
<evidence type="ECO:0000256" key="11">
    <source>
        <dbReference type="ARBA" id="ARBA00022692"/>
    </source>
</evidence>
<keyword evidence="11 23" id="KW-0812">Transmembrane</keyword>